<feature type="compositionally biased region" description="Basic and acidic residues" evidence="1">
    <location>
        <begin position="254"/>
        <end position="266"/>
    </location>
</feature>
<organism evidence="4 5">
    <name type="scientific">Roseivirga seohaensis subsp. aquiponti</name>
    <dbReference type="NCBI Taxonomy" id="1566026"/>
    <lineage>
        <taxon>Bacteria</taxon>
        <taxon>Pseudomonadati</taxon>
        <taxon>Bacteroidota</taxon>
        <taxon>Cytophagia</taxon>
        <taxon>Cytophagales</taxon>
        <taxon>Roseivirgaceae</taxon>
        <taxon>Roseivirga</taxon>
    </lineage>
</organism>
<dbReference type="InterPro" id="IPR047650">
    <property type="entry name" value="Transpos_IS110"/>
</dbReference>
<name>A0A0L8AGJ6_9BACT</name>
<dbReference type="PANTHER" id="PTHR33055:SF13">
    <property type="entry name" value="TRANSPOSASE"/>
    <property type="match status" value="1"/>
</dbReference>
<proteinExistence type="predicted"/>
<reference evidence="5" key="1">
    <citation type="submission" date="2014-11" db="EMBL/GenBank/DDBJ databases">
        <title>Genome sequencing of Roseivirga sp. D-25.</title>
        <authorList>
            <person name="Selvaratnam C."/>
            <person name="Thevarajoo S."/>
            <person name="Goh K.M."/>
            <person name="Eee R."/>
            <person name="Chan K.-G."/>
            <person name="Chong C.S."/>
        </authorList>
    </citation>
    <scope>NUCLEOTIDE SEQUENCE [LARGE SCALE GENOMIC DNA]</scope>
    <source>
        <strain evidence="5">D-25</strain>
    </source>
</reference>
<dbReference type="Pfam" id="PF01548">
    <property type="entry name" value="DEDD_Tnp_IS110"/>
    <property type="match status" value="1"/>
</dbReference>
<dbReference type="GO" id="GO:0006313">
    <property type="term" value="P:DNA transposition"/>
    <property type="evidence" value="ECO:0007669"/>
    <property type="project" value="InterPro"/>
</dbReference>
<evidence type="ECO:0000259" key="2">
    <source>
        <dbReference type="Pfam" id="PF01548"/>
    </source>
</evidence>
<evidence type="ECO:0000313" key="5">
    <source>
        <dbReference type="Proteomes" id="UP000036908"/>
    </source>
</evidence>
<feature type="domain" description="Transposase IS110-like N-terminal" evidence="2">
    <location>
        <begin position="15"/>
        <end position="155"/>
    </location>
</feature>
<dbReference type="AlphaFoldDB" id="A0A0L8AGJ6"/>
<dbReference type="NCBIfam" id="NF033542">
    <property type="entry name" value="transpos_IS110"/>
    <property type="match status" value="1"/>
</dbReference>
<dbReference type="GO" id="GO:0004803">
    <property type="term" value="F:transposase activity"/>
    <property type="evidence" value="ECO:0007669"/>
    <property type="project" value="InterPro"/>
</dbReference>
<dbReference type="InterPro" id="IPR002525">
    <property type="entry name" value="Transp_IS110-like_N"/>
</dbReference>
<evidence type="ECO:0000313" key="4">
    <source>
        <dbReference type="EMBL" id="KOF01367.1"/>
    </source>
</evidence>
<dbReference type="PANTHER" id="PTHR33055">
    <property type="entry name" value="TRANSPOSASE FOR INSERTION SEQUENCE ELEMENT IS1111A"/>
    <property type="match status" value="1"/>
</dbReference>
<dbReference type="GO" id="GO:0003677">
    <property type="term" value="F:DNA binding"/>
    <property type="evidence" value="ECO:0007669"/>
    <property type="project" value="InterPro"/>
</dbReference>
<evidence type="ECO:0000256" key="1">
    <source>
        <dbReference type="SAM" id="MobiDB-lite"/>
    </source>
</evidence>
<dbReference type="InterPro" id="IPR003346">
    <property type="entry name" value="Transposase_20"/>
</dbReference>
<feature type="region of interest" description="Disordered" evidence="1">
    <location>
        <begin position="254"/>
        <end position="275"/>
    </location>
</feature>
<gene>
    <name evidence="4" type="ORF">OB69_17960</name>
</gene>
<feature type="compositionally biased region" description="Basic residues" evidence="1">
    <location>
        <begin position="337"/>
        <end position="348"/>
    </location>
</feature>
<dbReference type="EMBL" id="JSVA01000040">
    <property type="protein sequence ID" value="KOF01367.1"/>
    <property type="molecule type" value="Genomic_DNA"/>
</dbReference>
<sequence>MNECIMKKFRKHAAGIDIGAKQIFIGLEDNAVRSFETFTESFYQARDYLLENNIETVAMEATGVYWVILFEILSSAGLDVWLVDGRQTKQAPGRKTDVKDCQWIQQLHSYGLLNRCFIPDEQVKEIRAYQRIREDHIRTAAMHVNHMQKALTEMNIRLKEVLSQVHGASGLSIITAILNGERNPDRLLGLCHKSIKEKKAHLVLKALEGHYTEGGLFALQQAYQGYMFYQQQMGACDFKIQQTMEKINFSDQNDAAKKELESDKGRKPVRHNKPQIDHLGGHLLKIFSGKDATHLPGITDYTWLQLYSETGSDLYKWPTEKHFTSWLGLAPGQHQSGKQRKNRNKKYRPKAGQIFRQISQSLIESKKIALGAFGRKLKSKRGPGIAIKATARKLAILYWRLMVKGLDYTEKGIKDYESKVSMQRERWLIKTAHDLGYLLTVNQYV</sequence>
<keyword evidence="5" id="KW-1185">Reference proteome</keyword>
<dbReference type="Proteomes" id="UP000036908">
    <property type="component" value="Unassembled WGS sequence"/>
</dbReference>
<evidence type="ECO:0000259" key="3">
    <source>
        <dbReference type="Pfam" id="PF02371"/>
    </source>
</evidence>
<comment type="caution">
    <text evidence="4">The sequence shown here is derived from an EMBL/GenBank/DDBJ whole genome shotgun (WGS) entry which is preliminary data.</text>
</comment>
<protein>
    <submittedName>
        <fullName evidence="4">Uncharacterized protein</fullName>
    </submittedName>
</protein>
<dbReference type="PATRIC" id="fig|1566026.4.peg.2606"/>
<feature type="region of interest" description="Disordered" evidence="1">
    <location>
        <begin position="329"/>
        <end position="348"/>
    </location>
</feature>
<feature type="domain" description="Transposase IS116/IS110/IS902 C-terminal" evidence="3">
    <location>
        <begin position="294"/>
        <end position="364"/>
    </location>
</feature>
<dbReference type="Pfam" id="PF02371">
    <property type="entry name" value="Transposase_20"/>
    <property type="match status" value="1"/>
</dbReference>
<accession>A0A0L8AGJ6</accession>